<dbReference type="Pfam" id="PF04115">
    <property type="entry name" value="Ureidogly_lyase"/>
    <property type="match status" value="1"/>
</dbReference>
<keyword evidence="2" id="KW-0659">Purine metabolism</keyword>
<dbReference type="CDD" id="cd20298">
    <property type="entry name" value="cupin_UAH"/>
    <property type="match status" value="1"/>
</dbReference>
<keyword evidence="6" id="KW-0378">Hydrolase</keyword>
<dbReference type="InterPro" id="IPR011051">
    <property type="entry name" value="RmlC_Cupin_sf"/>
</dbReference>
<dbReference type="InterPro" id="IPR024060">
    <property type="entry name" value="Ureidoglycolate_lyase_dom_sf"/>
</dbReference>
<dbReference type="RefSeq" id="XP_056515733.1">
    <property type="nucleotide sequence ID" value="XM_056650883.1"/>
</dbReference>
<evidence type="ECO:0000256" key="3">
    <source>
        <dbReference type="ARBA" id="ARBA00023239"/>
    </source>
</evidence>
<evidence type="ECO:0000313" key="7">
    <source>
        <dbReference type="Proteomes" id="UP001141434"/>
    </source>
</evidence>
<dbReference type="GO" id="GO:0004848">
    <property type="term" value="F:ureidoglycolate hydrolase activity"/>
    <property type="evidence" value="ECO:0007669"/>
    <property type="project" value="InterPro"/>
</dbReference>
<proteinExistence type="predicted"/>
<feature type="region of interest" description="Disordered" evidence="5">
    <location>
        <begin position="1"/>
        <end position="57"/>
    </location>
</feature>
<feature type="compositionally biased region" description="Polar residues" evidence="5">
    <location>
        <begin position="1"/>
        <end position="13"/>
    </location>
</feature>
<evidence type="ECO:0000256" key="5">
    <source>
        <dbReference type="SAM" id="MobiDB-lite"/>
    </source>
</evidence>
<evidence type="ECO:0000256" key="4">
    <source>
        <dbReference type="ARBA" id="ARBA00047684"/>
    </source>
</evidence>
<comment type="subunit">
    <text evidence="1">Homodimer.</text>
</comment>
<comment type="caution">
    <text evidence="6">The sequence shown here is derived from an EMBL/GenBank/DDBJ whole genome shotgun (WGS) entry which is preliminary data.</text>
</comment>
<dbReference type="SUPFAM" id="SSF51182">
    <property type="entry name" value="RmlC-like cupins"/>
    <property type="match status" value="1"/>
</dbReference>
<evidence type="ECO:0000313" key="6">
    <source>
        <dbReference type="EMBL" id="KAJ5114540.1"/>
    </source>
</evidence>
<sequence length="261" mass="28415">MAPILTSNPSVTLNPEPLTPENFAPFGTAISSPLPRDLNVAPQPSSLPSHNPAPVLTNQNSALKYSPISPLLDRYTNACPSGKASEARMTMFCCFPRQLRTVTPGQQPNKEVFDVRILERHPFTNQTFIPIDLSSHSKVGDREDEPIYLVVVAPTRKGETATAKNEAGETVTIHDPPDLHNVKAFIAHGGQAVTYGVGTWHAPMVVLGRRRVDFVVVQFVNGVGDEDCQEAAFDEGIVVDLGHNGQHGRKEKGPKLWTAKL</sequence>
<dbReference type="GO" id="GO:0050385">
    <property type="term" value="F:ureidoglycolate lyase activity"/>
    <property type="evidence" value="ECO:0007669"/>
    <property type="project" value="UniProtKB-EC"/>
</dbReference>
<dbReference type="Gene3D" id="2.60.120.480">
    <property type="entry name" value="Ureidoglycolate hydrolase"/>
    <property type="match status" value="1"/>
</dbReference>
<dbReference type="PANTHER" id="PTHR21221:SF1">
    <property type="entry name" value="UREIDOGLYCOLATE LYASE"/>
    <property type="match status" value="1"/>
</dbReference>
<keyword evidence="7" id="KW-1185">Reference proteome</keyword>
<protein>
    <submittedName>
        <fullName evidence="6">Ureidoglycolate hydrolase</fullName>
    </submittedName>
</protein>
<dbReference type="EMBL" id="JAPMSZ010000001">
    <property type="protein sequence ID" value="KAJ5114540.1"/>
    <property type="molecule type" value="Genomic_DNA"/>
</dbReference>
<dbReference type="OrthoDB" id="10266039at2759"/>
<dbReference type="InterPro" id="IPR007247">
    <property type="entry name" value="Ureidogly_lyase"/>
</dbReference>
<keyword evidence="3" id="KW-0456">Lyase</keyword>
<gene>
    <name evidence="6" type="ORF">NUU61_000299</name>
</gene>
<dbReference type="FunFam" id="2.60.120.480:FF:000002">
    <property type="entry name" value="Probable ureidoglycolate hydrolase"/>
    <property type="match status" value="1"/>
</dbReference>
<dbReference type="Proteomes" id="UP001141434">
    <property type="component" value="Unassembled WGS sequence"/>
</dbReference>
<dbReference type="GO" id="GO:0000256">
    <property type="term" value="P:allantoin catabolic process"/>
    <property type="evidence" value="ECO:0007669"/>
    <property type="project" value="InterPro"/>
</dbReference>
<name>A0A9W9KQI6_9EURO</name>
<comment type="catalytic activity">
    <reaction evidence="4">
        <text>(S)-ureidoglycolate = urea + glyoxylate</text>
        <dbReference type="Rhea" id="RHEA:11304"/>
        <dbReference type="ChEBI" id="CHEBI:16199"/>
        <dbReference type="ChEBI" id="CHEBI:36655"/>
        <dbReference type="ChEBI" id="CHEBI:57296"/>
        <dbReference type="EC" id="4.3.2.3"/>
    </reaction>
</comment>
<dbReference type="PANTHER" id="PTHR21221">
    <property type="entry name" value="UREIDOGLYCOLATE HYDROLASE"/>
    <property type="match status" value="1"/>
</dbReference>
<dbReference type="GO" id="GO:0006144">
    <property type="term" value="P:purine nucleobase metabolic process"/>
    <property type="evidence" value="ECO:0007669"/>
    <property type="project" value="UniProtKB-KW"/>
</dbReference>
<evidence type="ECO:0000256" key="1">
    <source>
        <dbReference type="ARBA" id="ARBA00011738"/>
    </source>
</evidence>
<dbReference type="AlphaFoldDB" id="A0A9W9KQI6"/>
<evidence type="ECO:0000256" key="2">
    <source>
        <dbReference type="ARBA" id="ARBA00022631"/>
    </source>
</evidence>
<accession>A0A9W9KQI6</accession>
<reference evidence="6" key="1">
    <citation type="submission" date="2022-11" db="EMBL/GenBank/DDBJ databases">
        <authorList>
            <person name="Petersen C."/>
        </authorList>
    </citation>
    <scope>NUCLEOTIDE SEQUENCE</scope>
    <source>
        <strain evidence="6">IBT 34128</strain>
    </source>
</reference>
<reference evidence="6" key="2">
    <citation type="journal article" date="2023" name="IMA Fungus">
        <title>Comparative genomic study of the Penicillium genus elucidates a diverse pangenome and 15 lateral gene transfer events.</title>
        <authorList>
            <person name="Petersen C."/>
            <person name="Sorensen T."/>
            <person name="Nielsen M.R."/>
            <person name="Sondergaard T.E."/>
            <person name="Sorensen J.L."/>
            <person name="Fitzpatrick D.A."/>
            <person name="Frisvad J.C."/>
            <person name="Nielsen K.L."/>
        </authorList>
    </citation>
    <scope>NUCLEOTIDE SEQUENCE</scope>
    <source>
        <strain evidence="6">IBT 34128</strain>
    </source>
</reference>
<organism evidence="6 7">
    <name type="scientific">Penicillium alfredii</name>
    <dbReference type="NCBI Taxonomy" id="1506179"/>
    <lineage>
        <taxon>Eukaryota</taxon>
        <taxon>Fungi</taxon>
        <taxon>Dikarya</taxon>
        <taxon>Ascomycota</taxon>
        <taxon>Pezizomycotina</taxon>
        <taxon>Eurotiomycetes</taxon>
        <taxon>Eurotiomycetidae</taxon>
        <taxon>Eurotiales</taxon>
        <taxon>Aspergillaceae</taxon>
        <taxon>Penicillium</taxon>
    </lineage>
</organism>
<dbReference type="GeneID" id="81390051"/>
<dbReference type="InterPro" id="IPR047233">
    <property type="entry name" value="UAH_cupin"/>
</dbReference>